<dbReference type="RefSeq" id="WP_377289220.1">
    <property type="nucleotide sequence ID" value="NZ_JBHSBM010000018.1"/>
</dbReference>
<reference evidence="2" key="1">
    <citation type="journal article" date="2019" name="Int. J. Syst. Evol. Microbiol.">
        <title>The Global Catalogue of Microorganisms (GCM) 10K type strain sequencing project: providing services to taxonomists for standard genome sequencing and annotation.</title>
        <authorList>
            <consortium name="The Broad Institute Genomics Platform"/>
            <consortium name="The Broad Institute Genome Sequencing Center for Infectious Disease"/>
            <person name="Wu L."/>
            <person name="Ma J."/>
        </authorList>
    </citation>
    <scope>NUCLEOTIDE SEQUENCE [LARGE SCALE GENOMIC DNA]</scope>
    <source>
        <strain evidence="2">TBRC 4489</strain>
    </source>
</reference>
<dbReference type="Proteomes" id="UP001595850">
    <property type="component" value="Unassembled WGS sequence"/>
</dbReference>
<sequence length="122" mass="13259">MAGSAQRITVTRRVYLVSCMGHLWQWPVDPISNARVAALLCGIRAGVVDARVEVFTRTETATACSWCRARPRAWERDYDGLVELVECGAPQCRAARRAACEGLIAPPPHVTARVAAWAPATA</sequence>
<evidence type="ECO:0000313" key="2">
    <source>
        <dbReference type="Proteomes" id="UP001595850"/>
    </source>
</evidence>
<organism evidence="1 2">
    <name type="scientific">Planomonospora corallina</name>
    <dbReference type="NCBI Taxonomy" id="1806052"/>
    <lineage>
        <taxon>Bacteria</taxon>
        <taxon>Bacillati</taxon>
        <taxon>Actinomycetota</taxon>
        <taxon>Actinomycetes</taxon>
        <taxon>Streptosporangiales</taxon>
        <taxon>Streptosporangiaceae</taxon>
        <taxon>Planomonospora</taxon>
    </lineage>
</organism>
<dbReference type="EMBL" id="JBHSBM010000018">
    <property type="protein sequence ID" value="MFC4060196.1"/>
    <property type="molecule type" value="Genomic_DNA"/>
</dbReference>
<protein>
    <submittedName>
        <fullName evidence="1">Uncharacterized protein</fullName>
    </submittedName>
</protein>
<proteinExistence type="predicted"/>
<gene>
    <name evidence="1" type="ORF">ACFOWE_17975</name>
</gene>
<evidence type="ECO:0000313" key="1">
    <source>
        <dbReference type="EMBL" id="MFC4060196.1"/>
    </source>
</evidence>
<keyword evidence="2" id="KW-1185">Reference proteome</keyword>
<name>A0ABV8I9Z0_9ACTN</name>
<comment type="caution">
    <text evidence="1">The sequence shown here is derived from an EMBL/GenBank/DDBJ whole genome shotgun (WGS) entry which is preliminary data.</text>
</comment>
<accession>A0ABV8I9Z0</accession>